<keyword evidence="3" id="KW-1185">Reference proteome</keyword>
<dbReference type="RefSeq" id="WP_030430888.1">
    <property type="nucleotide sequence ID" value="NZ_JOEF01000016.1"/>
</dbReference>
<feature type="chain" id="PRO_5009246127" description="UrcA family protein" evidence="1">
    <location>
        <begin position="30"/>
        <end position="115"/>
    </location>
</feature>
<reference evidence="2 3" key="1">
    <citation type="submission" date="2016-10" db="EMBL/GenBank/DDBJ databases">
        <authorList>
            <person name="de Groot N.N."/>
        </authorList>
    </citation>
    <scope>NUCLEOTIDE SEQUENCE [LARGE SCALE GENOMIC DNA]</scope>
    <source>
        <strain evidence="2 3">DSM 44149</strain>
    </source>
</reference>
<dbReference type="AlphaFoldDB" id="A0A1G9WZJ1"/>
<protein>
    <recommendedName>
        <fullName evidence="4">UrcA family protein</fullName>
    </recommendedName>
</protein>
<feature type="signal peptide" evidence="1">
    <location>
        <begin position="1"/>
        <end position="29"/>
    </location>
</feature>
<dbReference type="EMBL" id="LT629701">
    <property type="protein sequence ID" value="SDM89868.1"/>
    <property type="molecule type" value="Genomic_DNA"/>
</dbReference>
<evidence type="ECO:0008006" key="4">
    <source>
        <dbReference type="Google" id="ProtNLM"/>
    </source>
</evidence>
<organism evidence="2 3">
    <name type="scientific">Allokutzneria albata</name>
    <name type="common">Kibdelosporangium albatum</name>
    <dbReference type="NCBI Taxonomy" id="211114"/>
    <lineage>
        <taxon>Bacteria</taxon>
        <taxon>Bacillati</taxon>
        <taxon>Actinomycetota</taxon>
        <taxon>Actinomycetes</taxon>
        <taxon>Pseudonocardiales</taxon>
        <taxon>Pseudonocardiaceae</taxon>
        <taxon>Allokutzneria</taxon>
    </lineage>
</organism>
<sequence>MALPSLKSFLAVGALMVAIPLAGAPAALAATTAPADVRVTVDRPVPGKIAIRAAAFAQTADEAANHAQAGTKKGLAEHEKRTGTKCKPIHESLAVKKQNDLYLAIAELHAICVKR</sequence>
<dbReference type="OrthoDB" id="10004045at2"/>
<gene>
    <name evidence="2" type="ORF">SAMN04489726_3901</name>
</gene>
<evidence type="ECO:0000313" key="3">
    <source>
        <dbReference type="Proteomes" id="UP000183376"/>
    </source>
</evidence>
<keyword evidence="1" id="KW-0732">Signal</keyword>
<proteinExistence type="predicted"/>
<dbReference type="Proteomes" id="UP000183376">
    <property type="component" value="Chromosome I"/>
</dbReference>
<name>A0A1G9WZJ1_ALLAB</name>
<evidence type="ECO:0000313" key="2">
    <source>
        <dbReference type="EMBL" id="SDM89868.1"/>
    </source>
</evidence>
<accession>A0A1G9WZJ1</accession>
<evidence type="ECO:0000256" key="1">
    <source>
        <dbReference type="SAM" id="SignalP"/>
    </source>
</evidence>